<evidence type="ECO:0000256" key="4">
    <source>
        <dbReference type="ARBA" id="ARBA00022781"/>
    </source>
</evidence>
<evidence type="ECO:0000313" key="9">
    <source>
        <dbReference type="EMBL" id="AHZ64880.2"/>
    </source>
</evidence>
<dbReference type="InterPro" id="IPR000711">
    <property type="entry name" value="ATPase_OSCP/dsu"/>
</dbReference>
<comment type="similarity">
    <text evidence="2">Belongs to the ATPase delta chain family.</text>
</comment>
<dbReference type="HAMAP" id="MF_01416">
    <property type="entry name" value="ATP_synth_delta_bact"/>
    <property type="match status" value="1"/>
</dbReference>
<evidence type="ECO:0000256" key="7">
    <source>
        <dbReference type="ARBA" id="ARBA00023310"/>
    </source>
</evidence>
<evidence type="ECO:0000256" key="2">
    <source>
        <dbReference type="ARBA" id="ARBA00007046"/>
    </source>
</evidence>
<keyword evidence="3" id="KW-0813">Transport</keyword>
<sequence>MFVNLTRGYASVATSAMIRPPIGFFGVDGKYTNALYSAASKTQKIDAVSQDLNKLKDAYQKDAKFRDFMINPLIKSSVKKEILSKVLPEKFKTCDLTNNMVAIMAETNKLKYLPLVAGNFAKIMAFIRGELDCTIITAKPLTDQKMKQELEAILKKFTSKKLTIATKVDPSIVGGVVVDFGGEHYIDMSVRSKLKFYTDVLRESV</sequence>
<keyword evidence="7" id="KW-0066">ATP synthesis</keyword>
<keyword evidence="5" id="KW-0406">Ion transport</keyword>
<dbReference type="GO" id="GO:0016020">
    <property type="term" value="C:membrane"/>
    <property type="evidence" value="ECO:0007669"/>
    <property type="project" value="UniProtKB-SubCell"/>
</dbReference>
<evidence type="ECO:0000256" key="6">
    <source>
        <dbReference type="ARBA" id="ARBA00023136"/>
    </source>
</evidence>
<evidence type="ECO:0000256" key="3">
    <source>
        <dbReference type="ARBA" id="ARBA00022448"/>
    </source>
</evidence>
<dbReference type="Pfam" id="PF00213">
    <property type="entry name" value="OSCP"/>
    <property type="match status" value="1"/>
</dbReference>
<dbReference type="InterPro" id="IPR026015">
    <property type="entry name" value="ATP_synth_OSCP/delta_N_sf"/>
</dbReference>
<dbReference type="PANTHER" id="PTHR11910">
    <property type="entry name" value="ATP SYNTHASE DELTA CHAIN"/>
    <property type="match status" value="1"/>
</dbReference>
<dbReference type="EMBL" id="KJ534386">
    <property type="protein sequence ID" value="AHZ64880.2"/>
    <property type="molecule type" value="mRNA"/>
</dbReference>
<keyword evidence="6" id="KW-0472">Membrane</keyword>
<dbReference type="SUPFAM" id="SSF47928">
    <property type="entry name" value="N-terminal domain of the delta subunit of the F1F0-ATP synthase"/>
    <property type="match status" value="1"/>
</dbReference>
<reference evidence="9" key="1">
    <citation type="submission" date="2014-09" db="EMBL/GenBank/DDBJ databases">
        <title>Cloning, sequence analysis and expression of ATP synthase subunit alpha, mitochondrial-like in carmine spider mite.</title>
        <authorList>
            <person name="Luo Y.J."/>
            <person name="Ni J."/>
            <person name="Xie D.Y."/>
            <person name="Zheng K.Y."/>
        </authorList>
    </citation>
    <scope>NUCLEOTIDE SEQUENCE</scope>
</reference>
<evidence type="ECO:0000256" key="5">
    <source>
        <dbReference type="ARBA" id="ARBA00023065"/>
    </source>
</evidence>
<comment type="subcellular location">
    <subcellularLocation>
        <location evidence="1">Membrane</location>
    </subcellularLocation>
</comment>
<organism evidence="9">
    <name type="scientific">Tetranychus cinnabarinus</name>
    <name type="common">Carmine spider mite</name>
    <name type="synonym">Acarus cinnabarinus</name>
    <dbReference type="NCBI Taxonomy" id="93129"/>
    <lineage>
        <taxon>Eukaryota</taxon>
        <taxon>Metazoa</taxon>
        <taxon>Ecdysozoa</taxon>
        <taxon>Arthropoda</taxon>
        <taxon>Chelicerata</taxon>
        <taxon>Arachnida</taxon>
        <taxon>Acari</taxon>
        <taxon>Acariformes</taxon>
        <taxon>Trombidiformes</taxon>
        <taxon>Prostigmata</taxon>
        <taxon>Eleutherengona</taxon>
        <taxon>Raphignathae</taxon>
        <taxon>Tetranychoidea</taxon>
        <taxon>Tetranychidae</taxon>
        <taxon>Tetranychus</taxon>
    </lineage>
</organism>
<accession>A0A059ULN7</accession>
<dbReference type="AlphaFoldDB" id="A0A059ULN7"/>
<keyword evidence="4" id="KW-0375">Hydrogen ion transport</keyword>
<dbReference type="Gene3D" id="1.10.520.20">
    <property type="entry name" value="N-terminal domain of the delta subunit of the F1F0-ATP synthase"/>
    <property type="match status" value="1"/>
</dbReference>
<name>A0A059ULN7_TETCI</name>
<protein>
    <recommendedName>
        <fullName evidence="8">Oligomycin sensitivity conferral protein</fullName>
    </recommendedName>
</protein>
<evidence type="ECO:0000256" key="8">
    <source>
        <dbReference type="ARBA" id="ARBA00033369"/>
    </source>
</evidence>
<evidence type="ECO:0000256" key="1">
    <source>
        <dbReference type="ARBA" id="ARBA00004370"/>
    </source>
</evidence>
<dbReference type="GO" id="GO:0046933">
    <property type="term" value="F:proton-transporting ATP synthase activity, rotational mechanism"/>
    <property type="evidence" value="ECO:0007669"/>
    <property type="project" value="InterPro"/>
</dbReference>
<dbReference type="PRINTS" id="PR00125">
    <property type="entry name" value="ATPASEDELTA"/>
</dbReference>
<proteinExistence type="evidence at transcript level"/>
<dbReference type="NCBIfam" id="TIGR01145">
    <property type="entry name" value="ATP_synt_delta"/>
    <property type="match status" value="1"/>
</dbReference>